<sequence>MAPSESIMTTKDEDEEFDESKDQVENTEIDKETLIKEVSKQPSIWNSSHYDYKDVRKKRIAWNEIREIMEKEHSVIASVNELKIIWKNVREGYVRCKAKRDRLMKIVVSSPEQLNVSNLFTTSFSTLSAIPEITVPVKESSSRKREFPSICEYDSTTASRNLAPLFDELTPEQNMLARIRIQQVLYDIKFEKK</sequence>
<dbReference type="OrthoDB" id="5803771at2759"/>
<proteinExistence type="predicted"/>
<dbReference type="PANTHER" id="PTHR12243:SF67">
    <property type="entry name" value="COREPRESSOR OF PANGOLIN, ISOFORM A-RELATED"/>
    <property type="match status" value="1"/>
</dbReference>
<dbReference type="InterPro" id="IPR039353">
    <property type="entry name" value="TF_Adf1"/>
</dbReference>
<gene>
    <name evidence="1" type="ORF">LSAA_1889</name>
</gene>
<dbReference type="Proteomes" id="UP000675881">
    <property type="component" value="Chromosome 1"/>
</dbReference>
<dbReference type="SMART" id="SM00595">
    <property type="entry name" value="MADF"/>
    <property type="match status" value="1"/>
</dbReference>
<evidence type="ECO:0000313" key="2">
    <source>
        <dbReference type="Proteomes" id="UP000675881"/>
    </source>
</evidence>
<dbReference type="InterPro" id="IPR006578">
    <property type="entry name" value="MADF-dom"/>
</dbReference>
<dbReference type="PANTHER" id="PTHR12243">
    <property type="entry name" value="MADF DOMAIN TRANSCRIPTION FACTOR"/>
    <property type="match status" value="1"/>
</dbReference>
<dbReference type="AlphaFoldDB" id="A0A7R8CCR7"/>
<evidence type="ECO:0000313" key="1">
    <source>
        <dbReference type="EMBL" id="CAF2768399.1"/>
    </source>
</evidence>
<accession>A0A7R8CCR7</accession>
<dbReference type="Pfam" id="PF10545">
    <property type="entry name" value="MADF_DNA_bdg"/>
    <property type="match status" value="1"/>
</dbReference>
<protein>
    <submittedName>
        <fullName evidence="1">(salmon louse) hypothetical protein</fullName>
    </submittedName>
</protein>
<organism evidence="1 2">
    <name type="scientific">Lepeophtheirus salmonis</name>
    <name type="common">Salmon louse</name>
    <name type="synonym">Caligus salmonis</name>
    <dbReference type="NCBI Taxonomy" id="72036"/>
    <lineage>
        <taxon>Eukaryota</taxon>
        <taxon>Metazoa</taxon>
        <taxon>Ecdysozoa</taxon>
        <taxon>Arthropoda</taxon>
        <taxon>Crustacea</taxon>
        <taxon>Multicrustacea</taxon>
        <taxon>Hexanauplia</taxon>
        <taxon>Copepoda</taxon>
        <taxon>Siphonostomatoida</taxon>
        <taxon>Caligidae</taxon>
        <taxon>Lepeophtheirus</taxon>
    </lineage>
</organism>
<name>A0A7R8CCR7_LEPSM</name>
<keyword evidence="2" id="KW-1185">Reference proteome</keyword>
<dbReference type="EMBL" id="HG994580">
    <property type="protein sequence ID" value="CAF2768399.1"/>
    <property type="molecule type" value="Genomic_DNA"/>
</dbReference>
<dbReference type="PROSITE" id="PS51029">
    <property type="entry name" value="MADF"/>
    <property type="match status" value="1"/>
</dbReference>
<reference evidence="1" key="1">
    <citation type="submission" date="2021-02" db="EMBL/GenBank/DDBJ databases">
        <authorList>
            <person name="Bekaert M."/>
        </authorList>
    </citation>
    <scope>NUCLEOTIDE SEQUENCE</scope>
    <source>
        <strain evidence="1">IoA-00</strain>
    </source>
</reference>